<dbReference type="OrthoDB" id="7203514at2"/>
<dbReference type="EMBL" id="FZQB01000029">
    <property type="protein sequence ID" value="SNT76808.1"/>
    <property type="molecule type" value="Genomic_DNA"/>
</dbReference>
<evidence type="ECO:0000313" key="1">
    <source>
        <dbReference type="EMBL" id="SNT76808.1"/>
    </source>
</evidence>
<accession>A0A239Q3B9</accession>
<keyword evidence="2" id="KW-1185">Reference proteome</keyword>
<organism evidence="1 2">
    <name type="scientific">Paracoccus seriniphilus</name>
    <dbReference type="NCBI Taxonomy" id="184748"/>
    <lineage>
        <taxon>Bacteria</taxon>
        <taxon>Pseudomonadati</taxon>
        <taxon>Pseudomonadota</taxon>
        <taxon>Alphaproteobacteria</taxon>
        <taxon>Rhodobacterales</taxon>
        <taxon>Paracoccaceae</taxon>
        <taxon>Paracoccus</taxon>
    </lineage>
</organism>
<dbReference type="Proteomes" id="UP000198307">
    <property type="component" value="Unassembled WGS sequence"/>
</dbReference>
<name>A0A239Q3B9_9RHOB</name>
<dbReference type="RefSeq" id="WP_089346090.1">
    <property type="nucleotide sequence ID" value="NZ_CP067132.1"/>
</dbReference>
<sequence length="764" mass="86380">MRDLPTPEQILEELADKTAAHMDRKAVVAFDGALAEMTRYHRFLLALNASQARDGTVFSFAEVAGGSWNKPHQDWTGQYRRLFERAADQIPNETHYIRSLAHIPSRLLPGSNDPSLTTDVTNGILDLGPMMMHRLEAWVTKRTVLDTPEGQSAKPRLSLAGSDARAFESILPGLVGAWESILERAPRLYNWGERGETDEAKRWEAFRRSWPFLWQHLTNTAYCLAITVWNEDEIAASLFREALVRWPETFQYVLDRDADLPSRRYLFPDVMQMDWPAASGHAASFAHENMQPLTTDQVFSNMIRGAHDDVILLTAGLLLFWTMNEKQTSNIGGQTAWALLKRESGCEHRNQSVGDSVRLQSLFLDFLRIEMSGDKNTDESYAVDLDKLVESLDRMTERRVVPGRIYTPSTLHGRDGILMPLAAVLAAVTPENGDDSVSRHITEIAEKDEVLPGRDRSLRRIIRALKSVQSILEEPSPDLEGGVSVLKPELATRKAIDRLRTIVEDAIISIETKRRERLQERPVDPAKLERIRSAVEAALLNEAAEVPFFRDVRIEQAPHNADADPSEITFLKIDKAQMVDPIMESSISNFDDWFIRETQQKAGRDAWDAFKRRPRMQTVVSASVEEDAFWKQIAGHIEQVGPDPILVISQSAEGHALRSQLDQGADNFPDLRIERRPRDDAGGSYIVTVEGVDVFGADFPAGVGWLFSGQMLQQIRYAELGTSGRYVDIAFELKDEEKVDLRFGFRHQFVWNDRPIFEIKGQDA</sequence>
<proteinExistence type="predicted"/>
<gene>
    <name evidence="1" type="ORF">SAMN05444959_1297</name>
</gene>
<dbReference type="AlphaFoldDB" id="A0A239Q3B9"/>
<protein>
    <submittedName>
        <fullName evidence="1">Uncharacterized protein</fullName>
    </submittedName>
</protein>
<evidence type="ECO:0000313" key="2">
    <source>
        <dbReference type="Proteomes" id="UP000198307"/>
    </source>
</evidence>
<reference evidence="1 2" key="1">
    <citation type="submission" date="2017-07" db="EMBL/GenBank/DDBJ databases">
        <authorList>
            <person name="Sun Z.S."/>
            <person name="Albrecht U."/>
            <person name="Echele G."/>
            <person name="Lee C.C."/>
        </authorList>
    </citation>
    <scope>NUCLEOTIDE SEQUENCE [LARGE SCALE GENOMIC DNA]</scope>
    <source>
        <strain evidence="1 2">DSM 14827</strain>
    </source>
</reference>